<feature type="binding site" evidence="8">
    <location>
        <position position="267"/>
    </location>
    <ligand>
        <name>ATP</name>
        <dbReference type="ChEBI" id="CHEBI:30616"/>
    </ligand>
</feature>
<dbReference type="SUPFAM" id="SSF143437">
    <property type="entry name" value="THUMP domain-like"/>
    <property type="match status" value="1"/>
</dbReference>
<comment type="catalytic activity">
    <reaction evidence="8">
        <text>[ThiS sulfur-carrier protein]-C-terminal Gly-Gly-AMP + S-sulfanyl-L-cysteinyl-[cysteine desulfurase] + AH2 = [ThiS sulfur-carrier protein]-C-terminal-Gly-aminoethanethioate + L-cysteinyl-[cysteine desulfurase] + A + AMP + 2 H(+)</text>
        <dbReference type="Rhea" id="RHEA:43340"/>
        <dbReference type="Rhea" id="RHEA-COMP:12157"/>
        <dbReference type="Rhea" id="RHEA-COMP:12158"/>
        <dbReference type="Rhea" id="RHEA-COMP:12910"/>
        <dbReference type="Rhea" id="RHEA-COMP:19908"/>
        <dbReference type="ChEBI" id="CHEBI:13193"/>
        <dbReference type="ChEBI" id="CHEBI:15378"/>
        <dbReference type="ChEBI" id="CHEBI:17499"/>
        <dbReference type="ChEBI" id="CHEBI:29950"/>
        <dbReference type="ChEBI" id="CHEBI:61963"/>
        <dbReference type="ChEBI" id="CHEBI:90618"/>
        <dbReference type="ChEBI" id="CHEBI:232372"/>
        <dbReference type="ChEBI" id="CHEBI:456215"/>
    </reaction>
</comment>
<protein>
    <recommendedName>
        <fullName evidence="8">Probable tRNA sulfurtransferase</fullName>
        <ecNumber evidence="8">2.8.1.4</ecNumber>
    </recommendedName>
    <alternativeName>
        <fullName evidence="8">Sulfur carrier protein ThiS sulfurtransferase</fullName>
    </alternativeName>
    <alternativeName>
        <fullName evidence="8">Thiamine biosynthesis protein ThiI</fullName>
    </alternativeName>
    <alternativeName>
        <fullName evidence="8">tRNA 4-thiouridine synthase</fullName>
    </alternativeName>
</protein>
<dbReference type="Pfam" id="PF22025">
    <property type="entry name" value="ThiI_fer"/>
    <property type="match status" value="1"/>
</dbReference>
<dbReference type="PANTHER" id="PTHR43209">
    <property type="entry name" value="TRNA SULFURTRANSFERASE"/>
    <property type="match status" value="1"/>
</dbReference>
<evidence type="ECO:0000313" key="11">
    <source>
        <dbReference type="EMBL" id="RZN66851.1"/>
    </source>
</evidence>
<keyword evidence="7 8" id="KW-0784">Thiamine biosynthesis</keyword>
<dbReference type="GO" id="GO:0000049">
    <property type="term" value="F:tRNA binding"/>
    <property type="evidence" value="ECO:0007669"/>
    <property type="project" value="UniProtKB-UniRule"/>
</dbReference>
<evidence type="ECO:0000256" key="1">
    <source>
        <dbReference type="ARBA" id="ARBA00022490"/>
    </source>
</evidence>
<dbReference type="GO" id="GO:0005524">
    <property type="term" value="F:ATP binding"/>
    <property type="evidence" value="ECO:0007669"/>
    <property type="project" value="UniProtKB-UniRule"/>
</dbReference>
<dbReference type="GO" id="GO:0004810">
    <property type="term" value="F:CCA tRNA nucleotidyltransferase activity"/>
    <property type="evidence" value="ECO:0007669"/>
    <property type="project" value="InterPro"/>
</dbReference>
<comment type="subcellular location">
    <subcellularLocation>
        <location evidence="8">Cytoplasm</location>
    </subcellularLocation>
</comment>
<evidence type="ECO:0000256" key="4">
    <source>
        <dbReference type="ARBA" id="ARBA00022741"/>
    </source>
</evidence>
<dbReference type="GO" id="GO:0009228">
    <property type="term" value="P:thiamine biosynthetic process"/>
    <property type="evidence" value="ECO:0007669"/>
    <property type="project" value="UniProtKB-KW"/>
</dbReference>
<gene>
    <name evidence="8" type="primary">thiI</name>
    <name evidence="11" type="ORF">EF807_08105</name>
    <name evidence="10" type="ORF">EF807_08325</name>
</gene>
<sequence>MYSFDSVLVRYGEIALKDSWTRRAWERILASNIATVLQEAGIEYQVSGERGRIFVRVSDPEASRLIADVFGVVSASSVCTVLPEMETVARVACELAIDRGLSSSSSSSPSSFAIRSRRAGGEISGTRIAVEVGRAVQERTGARVDLDCPELEIFVEARVNRVLVFTEVVPGVGGLPLGSQPRMVALISGGIDSPVAAWMMMRRGCPVSLLYFDLRPYADARVQALGSAEALRRWTSGRKISFIQAPMGKSLEKIVGAHRRDTCLLCRRLMYRVSALVMKEEEAFGVVTGYSLGQVASQTPANIMAEQAGIDLPIYHPLIAMDKTEIVDIARKIGTYQATEDAGGCLAAPKKPMTRARVQDVLVAEAGLGIEEMAEEVFAGRVRRRV</sequence>
<dbReference type="Pfam" id="PF02926">
    <property type="entry name" value="THUMP"/>
    <property type="match status" value="1"/>
</dbReference>
<reference evidence="11 12" key="1">
    <citation type="journal article" date="2019" name="Nat. Microbiol.">
        <title>Wide diversity of methane and short-chain alkane metabolisms in uncultured archaea.</title>
        <authorList>
            <person name="Borrel G."/>
            <person name="Adam P.S."/>
            <person name="McKay L.J."/>
            <person name="Chen L.X."/>
            <person name="Sierra-Garcia I.N."/>
            <person name="Sieber C.M."/>
            <person name="Letourneur Q."/>
            <person name="Ghozlane A."/>
            <person name="Andersen G.L."/>
            <person name="Li W.J."/>
            <person name="Hallam S.J."/>
            <person name="Muyzer G."/>
            <person name="de Oliveira V.M."/>
            <person name="Inskeep W.P."/>
            <person name="Banfield J.F."/>
            <person name="Gribaldo S."/>
        </authorList>
    </citation>
    <scope>NUCLEOTIDE SEQUENCE [LARGE SCALE GENOMIC DNA]</scope>
    <source>
        <strain evidence="11">NM1b</strain>
    </source>
</reference>
<dbReference type="InterPro" id="IPR003720">
    <property type="entry name" value="tRNA_STrfase"/>
</dbReference>
<dbReference type="Gene3D" id="3.40.50.620">
    <property type="entry name" value="HUPs"/>
    <property type="match status" value="1"/>
</dbReference>
<feature type="binding site" evidence="8">
    <location>
        <begin position="186"/>
        <end position="187"/>
    </location>
    <ligand>
        <name>ATP</name>
        <dbReference type="ChEBI" id="CHEBI:30616"/>
    </ligand>
</feature>
<comment type="catalytic activity">
    <reaction evidence="8">
        <text>[ThiI sulfur-carrier protein]-S-sulfanyl-L-cysteine + a uridine in tRNA + 2 reduced [2Fe-2S]-[ferredoxin] + ATP + H(+) = [ThiI sulfur-carrier protein]-L-cysteine + a 4-thiouridine in tRNA + 2 oxidized [2Fe-2S]-[ferredoxin] + AMP + diphosphate</text>
        <dbReference type="Rhea" id="RHEA:24176"/>
        <dbReference type="Rhea" id="RHEA-COMP:10000"/>
        <dbReference type="Rhea" id="RHEA-COMP:10001"/>
        <dbReference type="Rhea" id="RHEA-COMP:13337"/>
        <dbReference type="Rhea" id="RHEA-COMP:13338"/>
        <dbReference type="Rhea" id="RHEA-COMP:13339"/>
        <dbReference type="Rhea" id="RHEA-COMP:13340"/>
        <dbReference type="ChEBI" id="CHEBI:15378"/>
        <dbReference type="ChEBI" id="CHEBI:29950"/>
        <dbReference type="ChEBI" id="CHEBI:30616"/>
        <dbReference type="ChEBI" id="CHEBI:33019"/>
        <dbReference type="ChEBI" id="CHEBI:33737"/>
        <dbReference type="ChEBI" id="CHEBI:33738"/>
        <dbReference type="ChEBI" id="CHEBI:61963"/>
        <dbReference type="ChEBI" id="CHEBI:65315"/>
        <dbReference type="ChEBI" id="CHEBI:136798"/>
        <dbReference type="ChEBI" id="CHEBI:456215"/>
        <dbReference type="EC" id="2.8.1.4"/>
    </reaction>
</comment>
<dbReference type="InterPro" id="IPR050102">
    <property type="entry name" value="tRNA_sulfurtransferase_ThiI"/>
</dbReference>
<dbReference type="CDD" id="cd11716">
    <property type="entry name" value="THUMP_ThiI"/>
    <property type="match status" value="1"/>
</dbReference>
<feature type="binding site" evidence="8">
    <location>
        <position position="298"/>
    </location>
    <ligand>
        <name>ATP</name>
        <dbReference type="ChEBI" id="CHEBI:30616"/>
    </ligand>
</feature>
<dbReference type="PROSITE" id="PS51165">
    <property type="entry name" value="THUMP"/>
    <property type="match status" value="1"/>
</dbReference>
<dbReference type="Proteomes" id="UP000320766">
    <property type="component" value="Unassembled WGS sequence"/>
</dbReference>
<dbReference type="InterPro" id="IPR054173">
    <property type="entry name" value="ThiI_fer"/>
</dbReference>
<dbReference type="EMBL" id="RXIL01000156">
    <property type="protein sequence ID" value="RZN66579.1"/>
    <property type="molecule type" value="Genomic_DNA"/>
</dbReference>
<evidence type="ECO:0000256" key="2">
    <source>
        <dbReference type="ARBA" id="ARBA00022555"/>
    </source>
</evidence>
<dbReference type="UniPathway" id="UPA00060"/>
<dbReference type="EMBL" id="RXIL01000151">
    <property type="protein sequence ID" value="RZN66851.1"/>
    <property type="molecule type" value="Genomic_DNA"/>
</dbReference>
<proteinExistence type="inferred from homology"/>
<organism evidence="11 12">
    <name type="scientific">Candidatus Methanolliviera hydrocarbonicum</name>
    <dbReference type="NCBI Taxonomy" id="2491085"/>
    <lineage>
        <taxon>Archaea</taxon>
        <taxon>Methanobacteriati</taxon>
        <taxon>Methanobacteriota</taxon>
        <taxon>Candidatus Methanoliparia</taxon>
        <taxon>Candidatus Methanoliparales</taxon>
        <taxon>Candidatus Methanollivieraceae</taxon>
        <taxon>Candidatus Methanolliviera</taxon>
    </lineage>
</organism>
<dbReference type="GO" id="GO:0009229">
    <property type="term" value="P:thiamine diphosphate biosynthetic process"/>
    <property type="evidence" value="ECO:0007669"/>
    <property type="project" value="UniProtKB-UniRule"/>
</dbReference>
<dbReference type="Gene3D" id="3.30.2130.30">
    <property type="match status" value="1"/>
</dbReference>
<name>A0A520KUQ7_9EURY</name>
<evidence type="ECO:0000256" key="8">
    <source>
        <dbReference type="HAMAP-Rule" id="MF_00021"/>
    </source>
</evidence>
<comment type="caution">
    <text evidence="11">The sequence shown here is derived from an EMBL/GenBank/DDBJ whole genome shotgun (WGS) entry which is preliminary data.</text>
</comment>
<evidence type="ECO:0000256" key="6">
    <source>
        <dbReference type="ARBA" id="ARBA00022884"/>
    </source>
</evidence>
<dbReference type="SMART" id="SM00981">
    <property type="entry name" value="THUMP"/>
    <property type="match status" value="1"/>
</dbReference>
<dbReference type="HAMAP" id="MF_00021">
    <property type="entry name" value="ThiI"/>
    <property type="match status" value="1"/>
</dbReference>
<keyword evidence="5 8" id="KW-0067">ATP-binding</keyword>
<dbReference type="InterPro" id="IPR014729">
    <property type="entry name" value="Rossmann-like_a/b/a_fold"/>
</dbReference>
<dbReference type="InterPro" id="IPR004114">
    <property type="entry name" value="THUMP_dom"/>
</dbReference>
<evidence type="ECO:0000256" key="5">
    <source>
        <dbReference type="ARBA" id="ARBA00022840"/>
    </source>
</evidence>
<dbReference type="GO" id="GO:0005829">
    <property type="term" value="C:cytosol"/>
    <property type="evidence" value="ECO:0007669"/>
    <property type="project" value="TreeGrafter"/>
</dbReference>
<evidence type="ECO:0000259" key="9">
    <source>
        <dbReference type="PROSITE" id="PS51165"/>
    </source>
</evidence>
<feature type="binding site" evidence="8">
    <location>
        <position position="289"/>
    </location>
    <ligand>
        <name>ATP</name>
        <dbReference type="ChEBI" id="CHEBI:30616"/>
    </ligand>
</feature>
<dbReference type="Pfam" id="PF02568">
    <property type="entry name" value="ThiI"/>
    <property type="match status" value="1"/>
</dbReference>
<feature type="domain" description="THUMP" evidence="9">
    <location>
        <begin position="60"/>
        <end position="168"/>
    </location>
</feature>
<keyword evidence="6 8" id="KW-0694">RNA-binding</keyword>
<dbReference type="PANTHER" id="PTHR43209:SF1">
    <property type="entry name" value="TRNA SULFURTRANSFERASE"/>
    <property type="match status" value="1"/>
</dbReference>
<accession>A0A520KUQ7</accession>
<dbReference type="InterPro" id="IPR020536">
    <property type="entry name" value="ThiI_AANH"/>
</dbReference>
<keyword evidence="2 8" id="KW-0820">tRNA-binding</keyword>
<evidence type="ECO:0000313" key="12">
    <source>
        <dbReference type="Proteomes" id="UP000320766"/>
    </source>
</evidence>
<comment type="similarity">
    <text evidence="8">Belongs to the ThiI family.</text>
</comment>
<dbReference type="GO" id="GO:0140741">
    <property type="term" value="F:tRNA-uracil-4 sulfurtransferase activity"/>
    <property type="evidence" value="ECO:0007669"/>
    <property type="project" value="UniProtKB-EC"/>
</dbReference>
<evidence type="ECO:0000256" key="7">
    <source>
        <dbReference type="ARBA" id="ARBA00022977"/>
    </source>
</evidence>
<evidence type="ECO:0000313" key="10">
    <source>
        <dbReference type="EMBL" id="RZN66579.1"/>
    </source>
</evidence>
<dbReference type="InterPro" id="IPR049962">
    <property type="entry name" value="THUMP_ThiI"/>
</dbReference>
<dbReference type="GO" id="GO:0002937">
    <property type="term" value="P:tRNA 4-thiouridine biosynthesis"/>
    <property type="evidence" value="ECO:0007669"/>
    <property type="project" value="TreeGrafter"/>
</dbReference>
<comment type="pathway">
    <text evidence="8">Cofactor biosynthesis; thiamine diphosphate biosynthesis.</text>
</comment>
<keyword evidence="1 8" id="KW-0963">Cytoplasm</keyword>
<dbReference type="AlphaFoldDB" id="A0A520KUQ7"/>
<dbReference type="EC" id="2.8.1.4" evidence="8"/>
<feature type="binding site" evidence="8">
    <location>
        <begin position="211"/>
        <end position="212"/>
    </location>
    <ligand>
        <name>ATP</name>
        <dbReference type="ChEBI" id="CHEBI:30616"/>
    </ligand>
</feature>
<dbReference type="GO" id="GO:0052837">
    <property type="term" value="P:thiazole biosynthetic process"/>
    <property type="evidence" value="ECO:0007669"/>
    <property type="project" value="TreeGrafter"/>
</dbReference>
<evidence type="ECO:0000256" key="3">
    <source>
        <dbReference type="ARBA" id="ARBA00022679"/>
    </source>
</evidence>
<keyword evidence="3 8" id="KW-0808">Transferase</keyword>
<keyword evidence="4 8" id="KW-0547">Nucleotide-binding</keyword>
<comment type="function">
    <text evidence="8">Catalyzes the ATP-dependent transfer of a sulfur to tRNA to produce 4-thiouridine in position 8 of tRNAs, which functions as a near-UV photosensor. Also catalyzes the transfer of sulfur to the sulfur carrier protein ThiS, forming ThiS-thiocarboxylate. This is a step in the synthesis of thiazole, in the thiamine biosynthesis pathway. The sulfur is donated as persulfide by IscS.</text>
</comment>
<dbReference type="SUPFAM" id="SSF52402">
    <property type="entry name" value="Adenine nucleotide alpha hydrolases-like"/>
    <property type="match status" value="1"/>
</dbReference>